<sequence length="457" mass="50536">MLERVLRRLGLVEAALLEATHKGNIVEIKRLLETKNVDVDIVHPDSGAGALYIAASYDRVHVLRELLAHGADVMLVDDDDRTALHIASSEGFINSVRELLTHGADPNAPDKEGWTPLHVAAQYGHLAVVEALLSHGAIVDVTEELGMTPLWISSQHGQVEVTRLLLSKGADTSVVVKEGWSPLYAAVQFGFLDVVQELLRYGADPNFGTPPGGVLDSKWHVIHVACEYGHVDILRELLAHGASVNTLSNHNNDGPVHVAAAHHRVAVLQVLLDHGCSATTRNMNWKTPLDLCLQWKSDTTDFVAVMEIAHMLMSKRGTYDASPDHFPAVKAKCQSQAAIIPICVRHWAEQKKQNKHLLTKVPVEIFKRGPKAVEMYLREIETSDEHDVVLRRKVCFVGSSKAGKTSLIKSMMRLFPTLEKEEDRTIGVDLFRHEFIDPKTNRVHNISILGFCSPSTT</sequence>
<evidence type="ECO:0008006" key="4">
    <source>
        <dbReference type="Google" id="ProtNLM"/>
    </source>
</evidence>
<gene>
    <name evidence="2" type="ORF">Poli38472_001898</name>
</gene>
<feature type="repeat" description="ANK" evidence="1">
    <location>
        <begin position="112"/>
        <end position="144"/>
    </location>
</feature>
<keyword evidence="1" id="KW-0040">ANK repeat</keyword>
<feature type="repeat" description="ANK" evidence="1">
    <location>
        <begin position="145"/>
        <end position="177"/>
    </location>
</feature>
<dbReference type="Gene3D" id="1.25.40.20">
    <property type="entry name" value="Ankyrin repeat-containing domain"/>
    <property type="match status" value="3"/>
</dbReference>
<feature type="repeat" description="ANK" evidence="1">
    <location>
        <begin position="46"/>
        <end position="78"/>
    </location>
</feature>
<dbReference type="AlphaFoldDB" id="A0A8K1CTP1"/>
<dbReference type="PROSITE" id="PS50297">
    <property type="entry name" value="ANK_REP_REGION"/>
    <property type="match status" value="6"/>
</dbReference>
<dbReference type="Pfam" id="PF13637">
    <property type="entry name" value="Ank_4"/>
    <property type="match status" value="1"/>
</dbReference>
<dbReference type="OrthoDB" id="46760at2759"/>
<feature type="repeat" description="ANK" evidence="1">
    <location>
        <begin position="222"/>
        <end position="249"/>
    </location>
</feature>
<dbReference type="PANTHER" id="PTHR24133:SF40">
    <property type="entry name" value="ANKYRIN REPEAT DOMAIN 44"/>
    <property type="match status" value="1"/>
</dbReference>
<comment type="caution">
    <text evidence="2">The sequence shown here is derived from an EMBL/GenBank/DDBJ whole genome shotgun (WGS) entry which is preliminary data.</text>
</comment>
<evidence type="ECO:0000313" key="2">
    <source>
        <dbReference type="EMBL" id="TMW69742.1"/>
    </source>
</evidence>
<proteinExistence type="predicted"/>
<dbReference type="Proteomes" id="UP000794436">
    <property type="component" value="Unassembled WGS sequence"/>
</dbReference>
<name>A0A8K1CTP1_PYTOL</name>
<dbReference type="PRINTS" id="PR01415">
    <property type="entry name" value="ANKYRIN"/>
</dbReference>
<dbReference type="SMART" id="SM00248">
    <property type="entry name" value="ANK"/>
    <property type="match status" value="8"/>
</dbReference>
<feature type="repeat" description="ANK" evidence="1">
    <location>
        <begin position="251"/>
        <end position="283"/>
    </location>
</feature>
<dbReference type="EMBL" id="SPLM01000001">
    <property type="protein sequence ID" value="TMW69742.1"/>
    <property type="molecule type" value="Genomic_DNA"/>
</dbReference>
<dbReference type="InterPro" id="IPR036770">
    <property type="entry name" value="Ankyrin_rpt-contain_sf"/>
</dbReference>
<dbReference type="Pfam" id="PF00023">
    <property type="entry name" value="Ank"/>
    <property type="match status" value="2"/>
</dbReference>
<reference evidence="2" key="1">
    <citation type="submission" date="2019-03" db="EMBL/GenBank/DDBJ databases">
        <title>Long read genome sequence of the mycoparasitic Pythium oligandrum ATCC 38472 isolated from sugarbeet rhizosphere.</title>
        <authorList>
            <person name="Gaulin E."/>
        </authorList>
    </citation>
    <scope>NUCLEOTIDE SEQUENCE</scope>
    <source>
        <strain evidence="2">ATCC 38472_TT</strain>
    </source>
</reference>
<dbReference type="InterPro" id="IPR052391">
    <property type="entry name" value="E3_Ligase-Neurotoxin"/>
</dbReference>
<feature type="repeat" description="ANK" evidence="1">
    <location>
        <begin position="178"/>
        <end position="210"/>
    </location>
</feature>
<evidence type="ECO:0000256" key="1">
    <source>
        <dbReference type="PROSITE-ProRule" id="PRU00023"/>
    </source>
</evidence>
<feature type="repeat" description="ANK" evidence="1">
    <location>
        <begin position="79"/>
        <end position="111"/>
    </location>
</feature>
<dbReference type="PROSITE" id="PS50088">
    <property type="entry name" value="ANK_REPEAT"/>
    <property type="match status" value="7"/>
</dbReference>
<keyword evidence="3" id="KW-1185">Reference proteome</keyword>
<dbReference type="SUPFAM" id="SSF52540">
    <property type="entry name" value="P-loop containing nucleoside triphosphate hydrolases"/>
    <property type="match status" value="1"/>
</dbReference>
<accession>A0A8K1CTP1</accession>
<dbReference type="InterPro" id="IPR027417">
    <property type="entry name" value="P-loop_NTPase"/>
</dbReference>
<protein>
    <recommendedName>
        <fullName evidence="4">Non-specific serine/threonine protein kinase</fullName>
    </recommendedName>
</protein>
<dbReference type="SUPFAM" id="SSF48403">
    <property type="entry name" value="Ankyrin repeat"/>
    <property type="match status" value="1"/>
</dbReference>
<dbReference type="Gene3D" id="3.30.70.1390">
    <property type="entry name" value="ROC domain from the Parkinson's disease-associated leucine-rich repeat kinase 2"/>
    <property type="match status" value="1"/>
</dbReference>
<evidence type="ECO:0000313" key="3">
    <source>
        <dbReference type="Proteomes" id="UP000794436"/>
    </source>
</evidence>
<dbReference type="Pfam" id="PF12796">
    <property type="entry name" value="Ank_2"/>
    <property type="match status" value="1"/>
</dbReference>
<dbReference type="InterPro" id="IPR002110">
    <property type="entry name" value="Ankyrin_rpt"/>
</dbReference>
<dbReference type="PANTHER" id="PTHR24133">
    <property type="entry name" value="ANKYRIN DOMAIN-CONTAINING"/>
    <property type="match status" value="1"/>
</dbReference>
<organism evidence="2 3">
    <name type="scientific">Pythium oligandrum</name>
    <name type="common">Mycoparasitic fungus</name>
    <dbReference type="NCBI Taxonomy" id="41045"/>
    <lineage>
        <taxon>Eukaryota</taxon>
        <taxon>Sar</taxon>
        <taxon>Stramenopiles</taxon>
        <taxon>Oomycota</taxon>
        <taxon>Peronosporomycetes</taxon>
        <taxon>Pythiales</taxon>
        <taxon>Pythiaceae</taxon>
        <taxon>Pythium</taxon>
    </lineage>
</organism>